<proteinExistence type="predicted"/>
<dbReference type="AlphaFoldDB" id="A0AAD6R2J5"/>
<evidence type="ECO:0000259" key="1">
    <source>
        <dbReference type="Pfam" id="PF12937"/>
    </source>
</evidence>
<reference evidence="2 3" key="1">
    <citation type="journal article" date="2023" name="Mol. Ecol. Resour.">
        <title>Chromosome-level genome assembly of a triploid poplar Populus alba 'Berolinensis'.</title>
        <authorList>
            <person name="Chen S."/>
            <person name="Yu Y."/>
            <person name="Wang X."/>
            <person name="Wang S."/>
            <person name="Zhang T."/>
            <person name="Zhou Y."/>
            <person name="He R."/>
            <person name="Meng N."/>
            <person name="Wang Y."/>
            <person name="Liu W."/>
            <person name="Liu Z."/>
            <person name="Liu J."/>
            <person name="Guo Q."/>
            <person name="Huang H."/>
            <person name="Sederoff R.R."/>
            <person name="Wang G."/>
            <person name="Qu G."/>
            <person name="Chen S."/>
        </authorList>
    </citation>
    <scope>NUCLEOTIDE SEQUENCE [LARGE SCALE GENOMIC DNA]</scope>
    <source>
        <strain evidence="2">SC-2020</strain>
    </source>
</reference>
<dbReference type="InterPro" id="IPR001810">
    <property type="entry name" value="F-box_dom"/>
</dbReference>
<dbReference type="InterPro" id="IPR036047">
    <property type="entry name" value="F-box-like_dom_sf"/>
</dbReference>
<protein>
    <recommendedName>
        <fullName evidence="1">F-box domain-containing protein</fullName>
    </recommendedName>
</protein>
<comment type="caution">
    <text evidence="2">The sequence shown here is derived from an EMBL/GenBank/DDBJ whole genome shotgun (WGS) entry which is preliminary data.</text>
</comment>
<feature type="domain" description="F-box" evidence="1">
    <location>
        <begin position="1"/>
        <end position="35"/>
    </location>
</feature>
<sequence>MLRVLNNLNARSMARCTVVSRSWNRVAFNNLLWTSKPRCFSFV</sequence>
<evidence type="ECO:0000313" key="3">
    <source>
        <dbReference type="Proteomes" id="UP001164929"/>
    </source>
</evidence>
<dbReference type="Proteomes" id="UP001164929">
    <property type="component" value="Chromosome 4"/>
</dbReference>
<evidence type="ECO:0000313" key="2">
    <source>
        <dbReference type="EMBL" id="KAJ7001213.1"/>
    </source>
</evidence>
<accession>A0AAD6R2J5</accession>
<organism evidence="2 3">
    <name type="scientific">Populus alba x Populus x berolinensis</name>
    <dbReference type="NCBI Taxonomy" id="444605"/>
    <lineage>
        <taxon>Eukaryota</taxon>
        <taxon>Viridiplantae</taxon>
        <taxon>Streptophyta</taxon>
        <taxon>Embryophyta</taxon>
        <taxon>Tracheophyta</taxon>
        <taxon>Spermatophyta</taxon>
        <taxon>Magnoliopsida</taxon>
        <taxon>eudicotyledons</taxon>
        <taxon>Gunneridae</taxon>
        <taxon>Pentapetalae</taxon>
        <taxon>rosids</taxon>
        <taxon>fabids</taxon>
        <taxon>Malpighiales</taxon>
        <taxon>Salicaceae</taxon>
        <taxon>Saliceae</taxon>
        <taxon>Populus</taxon>
    </lineage>
</organism>
<dbReference type="SUPFAM" id="SSF81383">
    <property type="entry name" value="F-box domain"/>
    <property type="match status" value="1"/>
</dbReference>
<dbReference type="EMBL" id="JAQIZT010000004">
    <property type="protein sequence ID" value="KAJ7001213.1"/>
    <property type="molecule type" value="Genomic_DNA"/>
</dbReference>
<dbReference type="Gene3D" id="1.20.1280.50">
    <property type="match status" value="1"/>
</dbReference>
<keyword evidence="3" id="KW-1185">Reference proteome</keyword>
<name>A0AAD6R2J5_9ROSI</name>
<gene>
    <name evidence="2" type="ORF">NC653_011599</name>
</gene>
<dbReference type="Pfam" id="PF12937">
    <property type="entry name" value="F-box-like"/>
    <property type="match status" value="1"/>
</dbReference>